<keyword evidence="1" id="KW-0472">Membrane</keyword>
<sequence length="275" mass="29041">MAVFNGKKSIVFGITGGVAGFLSALLYHATPIPGPLTSWSVGGGYNAALISLFIVIGQSYYQSRTFPILSKLTAVLFQGLIFGALGGAIVYFCIMTNSEFAYYGRIVGWGICGATCGFLVSRNIPNMGAKLAIIAGAVGGVAGCLLMYLHLGFVTGVAVTGAAIGIVVASAEVMFRKGWVDVTVYSEPLKQSGISMAKPINQYVLNLGKDAIQVGYSSDMDILLKAKGIAMSKEVSLITLENGKCYLNDTKTGTKKEIKPGEKVIIENCEIQFCN</sequence>
<gene>
    <name evidence="3" type="ORF">I2492_01920</name>
    <name evidence="2" type="ORF">I2493_01920</name>
</gene>
<reference evidence="3 5" key="1">
    <citation type="submission" date="2020-11" db="EMBL/GenBank/DDBJ databases">
        <title>Insectihabitans protaetiae gen. nov. sp. nov. and Insectihabitans allomyrinae sp. nov., isolated from larvae of Protaetia brevitarsis seulensis and Allomyrina dichotoma, respectively.</title>
        <authorList>
            <person name="Lee S.D."/>
            <person name="Byeon Y.-S."/>
            <person name="Kim S.-M."/>
            <person name="Yang H.L."/>
            <person name="Kim I.S."/>
        </authorList>
    </citation>
    <scope>NUCLEOTIDE SEQUENCE</scope>
    <source>
        <strain evidence="3">CWB-B4</strain>
        <strain evidence="2 5">CWB-B43</strain>
    </source>
</reference>
<evidence type="ECO:0000313" key="4">
    <source>
        <dbReference type="Proteomes" id="UP000807542"/>
    </source>
</evidence>
<dbReference type="EMBL" id="JADRCQ010000001">
    <property type="protein sequence ID" value="MBK5071774.1"/>
    <property type="molecule type" value="Genomic_DNA"/>
</dbReference>
<keyword evidence="1" id="KW-0812">Transmembrane</keyword>
<feature type="transmembrane region" description="Helical" evidence="1">
    <location>
        <begin position="132"/>
        <end position="151"/>
    </location>
</feature>
<comment type="caution">
    <text evidence="3">The sequence shown here is derived from an EMBL/GenBank/DDBJ whole genome shotgun (WGS) entry which is preliminary data.</text>
</comment>
<proteinExistence type="predicted"/>
<evidence type="ECO:0000313" key="5">
    <source>
        <dbReference type="Proteomes" id="UP001296969"/>
    </source>
</evidence>
<name>A0A9D7FQL5_9GAMM</name>
<feature type="transmembrane region" description="Helical" evidence="1">
    <location>
        <begin position="9"/>
        <end position="30"/>
    </location>
</feature>
<protein>
    <submittedName>
        <fullName evidence="3">Uncharacterized protein</fullName>
    </submittedName>
</protein>
<dbReference type="Proteomes" id="UP001296969">
    <property type="component" value="Unassembled WGS sequence"/>
</dbReference>
<organism evidence="3 4">
    <name type="scientific">Limnobaculum xujianqingii</name>
    <dbReference type="NCBI Taxonomy" id="2738837"/>
    <lineage>
        <taxon>Bacteria</taxon>
        <taxon>Pseudomonadati</taxon>
        <taxon>Pseudomonadota</taxon>
        <taxon>Gammaproteobacteria</taxon>
        <taxon>Enterobacterales</taxon>
        <taxon>Budviciaceae</taxon>
        <taxon>Limnobaculum</taxon>
    </lineage>
</organism>
<dbReference type="EMBL" id="JADRCP010000001">
    <property type="protein sequence ID" value="MBK5175083.1"/>
    <property type="molecule type" value="Genomic_DNA"/>
</dbReference>
<evidence type="ECO:0000256" key="1">
    <source>
        <dbReference type="SAM" id="Phobius"/>
    </source>
</evidence>
<dbReference type="AlphaFoldDB" id="A0A9D7FQL5"/>
<feature type="transmembrane region" description="Helical" evidence="1">
    <location>
        <begin position="157"/>
        <end position="175"/>
    </location>
</feature>
<accession>A0A9D7FQL5</accession>
<evidence type="ECO:0000313" key="2">
    <source>
        <dbReference type="EMBL" id="MBK5071774.1"/>
    </source>
</evidence>
<feature type="transmembrane region" description="Helical" evidence="1">
    <location>
        <begin position="42"/>
        <end position="61"/>
    </location>
</feature>
<dbReference type="RefSeq" id="WP_228397069.1">
    <property type="nucleotide sequence ID" value="NZ_JADRCP010000001.1"/>
</dbReference>
<feature type="transmembrane region" description="Helical" evidence="1">
    <location>
        <begin position="100"/>
        <end position="120"/>
    </location>
</feature>
<keyword evidence="5" id="KW-1185">Reference proteome</keyword>
<evidence type="ECO:0000313" key="3">
    <source>
        <dbReference type="EMBL" id="MBK5175083.1"/>
    </source>
</evidence>
<dbReference type="Proteomes" id="UP000807542">
    <property type="component" value="Unassembled WGS sequence"/>
</dbReference>
<keyword evidence="1" id="KW-1133">Transmembrane helix</keyword>
<feature type="transmembrane region" description="Helical" evidence="1">
    <location>
        <begin position="73"/>
        <end position="94"/>
    </location>
</feature>